<sequence>MSAFDIDSLTQYQIKQMTRDELVVLVVDWLQRFRDKSALLIKENNLQEDLEKAHRQIGILNDKIESITKELHWSVKQNKYLERQQIPKLKHEVENRSSDKTQLLSEVNQLKNTVKELQISLKNLDRDSKLQVEKILSEKKQVSSQLTAYKGKIEKQYCDMKRLEFELIRKTDEIGMKNSEIMREKDRSRLLEGKIKALEKQLKEAEKEINE</sequence>
<feature type="coiled-coil region" evidence="1">
    <location>
        <begin position="36"/>
        <end position="70"/>
    </location>
</feature>
<organism evidence="2">
    <name type="scientific">Poeciliopsis prolifica</name>
    <name type="common">blackstripe livebearer</name>
    <dbReference type="NCBI Taxonomy" id="188132"/>
    <lineage>
        <taxon>Eukaryota</taxon>
        <taxon>Metazoa</taxon>
        <taxon>Chordata</taxon>
        <taxon>Craniata</taxon>
        <taxon>Vertebrata</taxon>
        <taxon>Euteleostomi</taxon>
        <taxon>Actinopterygii</taxon>
        <taxon>Neopterygii</taxon>
        <taxon>Teleostei</taxon>
        <taxon>Neoteleostei</taxon>
        <taxon>Acanthomorphata</taxon>
        <taxon>Ovalentaria</taxon>
        <taxon>Atherinomorphae</taxon>
        <taxon>Cyprinodontiformes</taxon>
        <taxon>Poeciliidae</taxon>
        <taxon>Poeciliinae</taxon>
        <taxon>Poeciliopsis</taxon>
    </lineage>
</organism>
<feature type="coiled-coil region" evidence="1">
    <location>
        <begin position="100"/>
        <end position="127"/>
    </location>
</feature>
<keyword evidence="1" id="KW-0175">Coiled coil</keyword>
<evidence type="ECO:0000313" key="2">
    <source>
        <dbReference type="EMBL" id="JAO04874.1"/>
    </source>
</evidence>
<proteinExistence type="predicted"/>
<evidence type="ECO:0000256" key="1">
    <source>
        <dbReference type="SAM" id="Coils"/>
    </source>
</evidence>
<dbReference type="AlphaFoldDB" id="A0A0S7ET63"/>
<dbReference type="EMBL" id="GBYX01476803">
    <property type="protein sequence ID" value="JAO04874.1"/>
    <property type="molecule type" value="Transcribed_RNA"/>
</dbReference>
<reference evidence="2" key="1">
    <citation type="submission" date="2014-12" db="EMBL/GenBank/DDBJ databases">
        <title>Parallel Evolution in Life History Adaptation Evident in the Tissue-Specific Poeciliopsis prolifica transcriptome.</title>
        <authorList>
            <person name="Jue N.K."/>
            <person name="Foley R.J."/>
            <person name="Obergfell C."/>
            <person name="Reznick D.N."/>
            <person name="O'Neill R.J."/>
            <person name="O'Neill M.J."/>
        </authorList>
    </citation>
    <scope>NUCLEOTIDE SEQUENCE</scope>
</reference>
<protein>
    <submittedName>
        <fullName evidence="2">PPUP9740</fullName>
    </submittedName>
</protein>
<gene>
    <name evidence="2" type="primary">PPUP9740</name>
</gene>
<accession>A0A0S7ET63</accession>
<feature type="coiled-coil region" evidence="1">
    <location>
        <begin position="181"/>
        <end position="208"/>
    </location>
</feature>
<name>A0A0S7ET63_9TELE</name>